<dbReference type="EC" id="4.2.1.17" evidence="3"/>
<sequence>MSSDPVLVEIDEGVATVTLNRPQAFNAMDMALAKALAAAAERLAADPAVRAVVVTGAGEKAFCAGGDVAAFAADPATVDRFLLEITGHLNRAVAALRAMDAPVIAAVNGIAAGAGLSLVAAADLAIAADTAKFTSAYTQIGLSPDAGSTWFLSRLIGPRRAARLYLENPLLTAEEALEWGILSRVVPAAELKAEAAAAARRFAQGPTRAYGAVKALLAAAASHDLDAQMALEGRTIATLSRTADGLEGVAAFAAKRKPAFVGR</sequence>
<dbReference type="EMBL" id="FLUO01000002">
    <property type="protein sequence ID" value="SBW11627.1"/>
    <property type="molecule type" value="Genomic_DNA"/>
</dbReference>
<evidence type="ECO:0000313" key="3">
    <source>
        <dbReference type="EMBL" id="SBW11627.1"/>
    </source>
</evidence>
<name>A0A212KIY8_9PROT</name>
<reference evidence="3" key="1">
    <citation type="submission" date="2016-04" db="EMBL/GenBank/DDBJ databases">
        <authorList>
            <person name="Evans L.H."/>
            <person name="Alamgir A."/>
            <person name="Owens N."/>
            <person name="Weber N.D."/>
            <person name="Virtaneva K."/>
            <person name="Barbian K."/>
            <person name="Babar A."/>
            <person name="Rosenke K."/>
        </authorList>
    </citation>
    <scope>NUCLEOTIDE SEQUENCE</scope>
    <source>
        <strain evidence="3">86</strain>
    </source>
</reference>
<organism evidence="3">
    <name type="scientific">uncultured Alphaproteobacteria bacterium</name>
    <dbReference type="NCBI Taxonomy" id="91750"/>
    <lineage>
        <taxon>Bacteria</taxon>
        <taxon>Pseudomonadati</taxon>
        <taxon>Pseudomonadota</taxon>
        <taxon>Alphaproteobacteria</taxon>
        <taxon>environmental samples</taxon>
    </lineage>
</organism>
<dbReference type="InterPro" id="IPR029045">
    <property type="entry name" value="ClpP/crotonase-like_dom_sf"/>
</dbReference>
<evidence type="ECO:0000256" key="2">
    <source>
        <dbReference type="ARBA" id="ARBA00023239"/>
    </source>
</evidence>
<dbReference type="InterPro" id="IPR001753">
    <property type="entry name" value="Enoyl-CoA_hydra/iso"/>
</dbReference>
<dbReference type="CDD" id="cd06558">
    <property type="entry name" value="crotonase-like"/>
    <property type="match status" value="1"/>
</dbReference>
<dbReference type="SUPFAM" id="SSF52096">
    <property type="entry name" value="ClpP/crotonase"/>
    <property type="match status" value="1"/>
</dbReference>
<dbReference type="GO" id="GO:0006635">
    <property type="term" value="P:fatty acid beta-oxidation"/>
    <property type="evidence" value="ECO:0007669"/>
    <property type="project" value="TreeGrafter"/>
</dbReference>
<gene>
    <name evidence="3" type="primary">fadB</name>
    <name evidence="3" type="ORF">KL86APRO_20253</name>
</gene>
<dbReference type="Pfam" id="PF00378">
    <property type="entry name" value="ECH_1"/>
    <property type="match status" value="1"/>
</dbReference>
<dbReference type="Gene3D" id="1.10.12.10">
    <property type="entry name" value="Lyase 2-enoyl-coa Hydratase, Chain A, domain 2"/>
    <property type="match status" value="1"/>
</dbReference>
<dbReference type="GO" id="GO:0004300">
    <property type="term" value="F:enoyl-CoA hydratase activity"/>
    <property type="evidence" value="ECO:0007669"/>
    <property type="project" value="UniProtKB-EC"/>
</dbReference>
<evidence type="ECO:0000256" key="1">
    <source>
        <dbReference type="ARBA" id="ARBA00005254"/>
    </source>
</evidence>
<dbReference type="PANTHER" id="PTHR11941:SF133">
    <property type="entry name" value="1,2-EPOXYPHENYLACETYL-COA ISOMERASE"/>
    <property type="match status" value="1"/>
</dbReference>
<dbReference type="PANTHER" id="PTHR11941">
    <property type="entry name" value="ENOYL-COA HYDRATASE-RELATED"/>
    <property type="match status" value="1"/>
</dbReference>
<dbReference type="InterPro" id="IPR014748">
    <property type="entry name" value="Enoyl-CoA_hydra_C"/>
</dbReference>
<proteinExistence type="inferred from homology"/>
<keyword evidence="2 3" id="KW-0456">Lyase</keyword>
<protein>
    <submittedName>
        <fullName evidence="3">Putative enoyl-CoA hydratase</fullName>
        <ecNumber evidence="3">4.2.1.17</ecNumber>
    </submittedName>
</protein>
<dbReference type="Gene3D" id="3.90.226.10">
    <property type="entry name" value="2-enoyl-CoA Hydratase, Chain A, domain 1"/>
    <property type="match status" value="1"/>
</dbReference>
<comment type="similarity">
    <text evidence="1">Belongs to the enoyl-CoA hydratase/isomerase family.</text>
</comment>
<accession>A0A212KIY8</accession>
<dbReference type="AlphaFoldDB" id="A0A212KIY8"/>